<evidence type="ECO:0000313" key="8">
    <source>
        <dbReference type="EMBL" id="PSK38897.1"/>
    </source>
</evidence>
<evidence type="ECO:0000256" key="6">
    <source>
        <dbReference type="SAM" id="MobiDB-lite"/>
    </source>
</evidence>
<dbReference type="STRING" id="418784.A0A2P7YSF7"/>
<evidence type="ECO:0000313" key="9">
    <source>
        <dbReference type="Proteomes" id="UP000241107"/>
    </source>
</evidence>
<evidence type="ECO:0000256" key="4">
    <source>
        <dbReference type="ARBA" id="ARBA00022989"/>
    </source>
</evidence>
<sequence>MNFLRRRKNSEDDDDDLQDNETSQVHKLRKPPNTAFRQQRLKAWQPILTPKTVIPFLFLLAIIFAPLGIAIIYTTYNVQKLEINYSKCGDDALNSFSSIPGKYTGYHFQGTSDGPDFKWKLETGTDAQGDDTQTCVVQFNLPKDLDPPIYLFYKLTNFYQNHRKYVESYDTAQLRGEAVLAGDLNGKCDPLKLKTVDGNEKAVYPCGLIANSMFNDTFSSPVLLNSRSGTDNETYVLSETGITWQSDKDHRYKKTKYDHNDIVPPPNWAKRFPDGYNESNVPDLHEWEHFQNWMRTAGLPEFMKLYGKNTSETFSSGTYEMRIGLNYPVSLFGGSKSLILTTSSVLGGRNLSLGIIYIIVAVISLVCAIAFFFQHLIKPRKVGDHNFLQQDGAFREGPPTSYRQQYLQQGSQSGQSPQLPQMLMQQQHQIQQQRQQLLNQHLQQQLQGSSTNPLLAALNGGQNPSMATPGNNQKVNPLLQLQMQQLQQQQQPQRMFNNQQHMQPQLSQGQQPQQVPIIKDVWNFNLEYEFNNLRTFIDDKTSKVFISIHQEIPGIVARPLGTFKLSADYHFQCLRSNSDILNLIQLSLCAVKMQDDKISNLVIWQFNFAYDLTQEMFNEEHLFMLSQTSQINFAMHMSQGISHFAFAELMIESGLLLDPSINWLSYHSGYDLGFLVSLLTNDILPHDEKEFFWWCTKYFPNFFDLKHIGNQLLNGNGKTGANSNTNSEIGGLSSSTSAGAAGDIKKGLTGNNKPSVEYLAEELHLLPISPLIRQYFASTSAGQFAGHQHQQMTSTLHAYLLMECFKELFRQLGGDFSVFEKYKGYLFGLGDATGTLEDKATTAGKQW</sequence>
<dbReference type="GO" id="GO:0003676">
    <property type="term" value="F:nucleic acid binding"/>
    <property type="evidence" value="ECO:0007669"/>
    <property type="project" value="InterPro"/>
</dbReference>
<dbReference type="PANTHER" id="PTHR10926:SF0">
    <property type="entry name" value="CDC50, ISOFORM A"/>
    <property type="match status" value="1"/>
</dbReference>
<feature type="region of interest" description="Disordered" evidence="6">
    <location>
        <begin position="453"/>
        <end position="473"/>
    </location>
</feature>
<dbReference type="GeneID" id="36565591"/>
<dbReference type="Gene3D" id="3.30.420.10">
    <property type="entry name" value="Ribonuclease H-like superfamily/Ribonuclease H"/>
    <property type="match status" value="1"/>
</dbReference>
<name>A0A2P7YSF7_9ASCO</name>
<dbReference type="InterPro" id="IPR036397">
    <property type="entry name" value="RNaseH_sf"/>
</dbReference>
<dbReference type="VEuPathDB" id="FungiDB:C7M61_002202"/>
<dbReference type="PANTHER" id="PTHR10926">
    <property type="entry name" value="CELL CYCLE CONTROL PROTEIN 50"/>
    <property type="match status" value="1"/>
</dbReference>
<dbReference type="Pfam" id="PF03381">
    <property type="entry name" value="CDC50"/>
    <property type="match status" value="1"/>
</dbReference>
<evidence type="ECO:0000256" key="5">
    <source>
        <dbReference type="ARBA" id="ARBA00023136"/>
    </source>
</evidence>
<organism evidence="8 9">
    <name type="scientific">Candidozyma pseudohaemuli</name>
    <dbReference type="NCBI Taxonomy" id="418784"/>
    <lineage>
        <taxon>Eukaryota</taxon>
        <taxon>Fungi</taxon>
        <taxon>Dikarya</taxon>
        <taxon>Ascomycota</taxon>
        <taxon>Saccharomycotina</taxon>
        <taxon>Pichiomycetes</taxon>
        <taxon>Metschnikowiaceae</taxon>
        <taxon>Candidozyma</taxon>
    </lineage>
</organism>
<dbReference type="InterPro" id="IPR012337">
    <property type="entry name" value="RNaseH-like_sf"/>
</dbReference>
<dbReference type="RefSeq" id="XP_024714083.1">
    <property type="nucleotide sequence ID" value="XM_024857584.1"/>
</dbReference>
<keyword evidence="9" id="KW-1185">Reference proteome</keyword>
<keyword evidence="3 7" id="KW-0812">Transmembrane</keyword>
<dbReference type="SUPFAM" id="SSF53098">
    <property type="entry name" value="Ribonuclease H-like"/>
    <property type="match status" value="1"/>
</dbReference>
<comment type="similarity">
    <text evidence="2">Belongs to the CDC50/LEM3 family.</text>
</comment>
<protein>
    <submittedName>
        <fullName evidence="8">Uncharacterized protein</fullName>
    </submittedName>
</protein>
<evidence type="ECO:0000256" key="1">
    <source>
        <dbReference type="ARBA" id="ARBA00004141"/>
    </source>
</evidence>
<feature type="transmembrane region" description="Helical" evidence="7">
    <location>
        <begin position="351"/>
        <end position="373"/>
    </location>
</feature>
<evidence type="ECO:0000256" key="2">
    <source>
        <dbReference type="ARBA" id="ARBA00009457"/>
    </source>
</evidence>
<comment type="subcellular location">
    <subcellularLocation>
        <location evidence="1">Membrane</location>
        <topology evidence="1">Multi-pass membrane protein</topology>
    </subcellularLocation>
</comment>
<dbReference type="EMBL" id="PYFQ01000004">
    <property type="protein sequence ID" value="PSK38897.1"/>
    <property type="molecule type" value="Genomic_DNA"/>
</dbReference>
<keyword evidence="4 7" id="KW-1133">Transmembrane helix</keyword>
<feature type="region of interest" description="Disordered" evidence="6">
    <location>
        <begin position="1"/>
        <end position="29"/>
    </location>
</feature>
<feature type="compositionally biased region" description="Polar residues" evidence="6">
    <location>
        <begin position="460"/>
        <end position="473"/>
    </location>
</feature>
<dbReference type="GO" id="GO:0005783">
    <property type="term" value="C:endoplasmic reticulum"/>
    <property type="evidence" value="ECO:0007669"/>
    <property type="project" value="TreeGrafter"/>
</dbReference>
<keyword evidence="5 7" id="KW-0472">Membrane</keyword>
<dbReference type="Proteomes" id="UP000241107">
    <property type="component" value="Unassembled WGS sequence"/>
</dbReference>
<feature type="transmembrane region" description="Helical" evidence="7">
    <location>
        <begin position="53"/>
        <end position="76"/>
    </location>
</feature>
<dbReference type="InterPro" id="IPR005045">
    <property type="entry name" value="CDC50/LEM3_fam"/>
</dbReference>
<dbReference type="AlphaFoldDB" id="A0A2P7YSF7"/>
<gene>
    <name evidence="8" type="ORF">C7M61_002202</name>
</gene>
<dbReference type="OrthoDB" id="340608at2759"/>
<evidence type="ECO:0000256" key="3">
    <source>
        <dbReference type="ARBA" id="ARBA00022692"/>
    </source>
</evidence>
<accession>A0A2P7YSF7</accession>
<reference evidence="8 9" key="1">
    <citation type="submission" date="2018-03" db="EMBL/GenBank/DDBJ databases">
        <title>Candida pseudohaemulonii genome assembly and annotation.</title>
        <authorList>
            <person name="Munoz J.F."/>
            <person name="Gade L.G."/>
            <person name="Chow N.A."/>
            <person name="Litvintseva A.P."/>
            <person name="Loparev V.N."/>
            <person name="Cuomo C.A."/>
        </authorList>
    </citation>
    <scope>NUCLEOTIDE SEQUENCE [LARGE SCALE GENOMIC DNA]</scope>
    <source>
        <strain evidence="8 9">B12108</strain>
    </source>
</reference>
<comment type="caution">
    <text evidence="8">The sequence shown here is derived from an EMBL/GenBank/DDBJ whole genome shotgun (WGS) entry which is preliminary data.</text>
</comment>
<dbReference type="GO" id="GO:0005886">
    <property type="term" value="C:plasma membrane"/>
    <property type="evidence" value="ECO:0007669"/>
    <property type="project" value="TreeGrafter"/>
</dbReference>
<proteinExistence type="inferred from homology"/>
<dbReference type="GO" id="GO:0005794">
    <property type="term" value="C:Golgi apparatus"/>
    <property type="evidence" value="ECO:0007669"/>
    <property type="project" value="TreeGrafter"/>
</dbReference>
<evidence type="ECO:0000256" key="7">
    <source>
        <dbReference type="SAM" id="Phobius"/>
    </source>
</evidence>
<feature type="region of interest" description="Disordered" evidence="6">
    <location>
        <begin position="405"/>
        <end position="426"/>
    </location>
</feature>